<evidence type="ECO:0000313" key="7">
    <source>
        <dbReference type="Proteomes" id="UP000019473"/>
    </source>
</evidence>
<dbReference type="Pfam" id="PF00266">
    <property type="entry name" value="Aminotran_5"/>
    <property type="match status" value="1"/>
</dbReference>
<organism evidence="6 7">
    <name type="scientific">Cladophialophora yegresii CBS 114405</name>
    <dbReference type="NCBI Taxonomy" id="1182544"/>
    <lineage>
        <taxon>Eukaryota</taxon>
        <taxon>Fungi</taxon>
        <taxon>Dikarya</taxon>
        <taxon>Ascomycota</taxon>
        <taxon>Pezizomycotina</taxon>
        <taxon>Eurotiomycetes</taxon>
        <taxon>Chaetothyriomycetidae</taxon>
        <taxon>Chaetothyriales</taxon>
        <taxon>Herpotrichiellaceae</taxon>
        <taxon>Cladophialophora</taxon>
    </lineage>
</organism>
<dbReference type="InterPro" id="IPR028886">
    <property type="entry name" value="MoCo_sulfurase"/>
</dbReference>
<dbReference type="PANTHER" id="PTHR14237">
    <property type="entry name" value="MOLYBDOPTERIN COFACTOR SULFURASE MOSC"/>
    <property type="match status" value="1"/>
</dbReference>
<evidence type="ECO:0000256" key="4">
    <source>
        <dbReference type="HAMAP-Rule" id="MF_03050"/>
    </source>
</evidence>
<dbReference type="STRING" id="1182544.W9WL14"/>
<evidence type="ECO:0000256" key="2">
    <source>
        <dbReference type="ARBA" id="ARBA00022898"/>
    </source>
</evidence>
<dbReference type="InterPro" id="IPR015421">
    <property type="entry name" value="PyrdxlP-dep_Trfase_major"/>
</dbReference>
<dbReference type="RefSeq" id="XP_007753883.1">
    <property type="nucleotide sequence ID" value="XM_007755693.1"/>
</dbReference>
<sequence length="837" mass="91771">MATLTNLDNPAPSSREQQCMADIDPQTGYITNIDDIRAAEYPQLKDTTYLDHAGTTLYTKTLIENYSREMTSNLFGNPHSASGSSQLSSRRIDDARLSVLRFFNADPDEFDVVFVANATAAIKMVGYAFRDHEAGFSYFYHSEAHTSLVGVRELATRGTTCFSSDSEVEAWIDGLEGGGDPADKLSPVLFAYPAQSNMTGRRLPLDWTQRTRSHRESSGQALYTLLDAAALVSTCPLDLSEPSTCPDFTALSFYKIFGFPDLGALIVRKSSGDILRRRKYFGGGTVDSVATFGKDTWHAKKSALHSALEDGTVAFHSIVALQSALDVHKKIYGSMAKISRHANHLASMLREQLRELRHANGSQVCTIYTESAAESSSQGPVIAFNLKDSRGKYISISEVEKLGVVKDIQFRTGGLCNPGGIGSHLGLSSEELRRNYDAGQRCGGENDIIHGKPTGAIRLSFGAMSSVKDVATFLDFIKGFYIDLHVPPQALQQARVQQYNHPTWEGFVVESLLVFPIKSCAAYKIPSNVAWEVGGKGLAWDREWCLVHEGTDVALSQKRFPRMALIRPEIDLQARLLRVSFAQGDTGDQRKLEISLDSAPTCTGLVKPCEASISKPANVCGEDVEVQVYTSADVSDFFTKALEVPCTLARFPIGGTVRRANVRVPGQHGGKQATEIGKSIALSNESPILLVSRSSVNRLNEQIKQSGSGGGGKAVTADSFRGNIIIAQELQGGQMESPYVEDDWEGLRIGEDPNNVFEVLGPCQRCQMVCVDQSNAQRRQEPFTTLAKTRRREGRVWFGMHMCLRSGEDLDPTRDSPCFQRASVKVGDRITPLVRMD</sequence>
<reference evidence="6 7" key="1">
    <citation type="submission" date="2013-03" db="EMBL/GenBank/DDBJ databases">
        <title>The Genome Sequence of Cladophialophora yegresii CBS 114405.</title>
        <authorList>
            <consortium name="The Broad Institute Genomics Platform"/>
            <person name="Cuomo C."/>
            <person name="de Hoog S."/>
            <person name="Gorbushina A."/>
            <person name="Walker B."/>
            <person name="Young S.K."/>
            <person name="Zeng Q."/>
            <person name="Gargeya S."/>
            <person name="Fitzgerald M."/>
            <person name="Haas B."/>
            <person name="Abouelleil A."/>
            <person name="Allen A.W."/>
            <person name="Alvarado L."/>
            <person name="Arachchi H.M."/>
            <person name="Berlin A.M."/>
            <person name="Chapman S.B."/>
            <person name="Gainer-Dewar J."/>
            <person name="Goldberg J."/>
            <person name="Griggs A."/>
            <person name="Gujja S."/>
            <person name="Hansen M."/>
            <person name="Howarth C."/>
            <person name="Imamovic A."/>
            <person name="Ireland A."/>
            <person name="Larimer J."/>
            <person name="McCowan C."/>
            <person name="Murphy C."/>
            <person name="Pearson M."/>
            <person name="Poon T.W."/>
            <person name="Priest M."/>
            <person name="Roberts A."/>
            <person name="Saif S."/>
            <person name="Shea T."/>
            <person name="Sisk P."/>
            <person name="Sykes S."/>
            <person name="Wortman J."/>
            <person name="Nusbaum C."/>
            <person name="Birren B."/>
        </authorList>
    </citation>
    <scope>NUCLEOTIDE SEQUENCE [LARGE SCALE GENOMIC DNA]</scope>
    <source>
        <strain evidence="6 7">CBS 114405</strain>
    </source>
</reference>
<dbReference type="EMBL" id="AMGW01000001">
    <property type="protein sequence ID" value="EXJ65316.1"/>
    <property type="molecule type" value="Genomic_DNA"/>
</dbReference>
<dbReference type="GO" id="GO:0030170">
    <property type="term" value="F:pyridoxal phosphate binding"/>
    <property type="evidence" value="ECO:0007669"/>
    <property type="project" value="UniProtKB-UniRule"/>
</dbReference>
<dbReference type="PANTHER" id="PTHR14237:SF80">
    <property type="entry name" value="MOLYBDENUM COFACTOR SULFURASE"/>
    <property type="match status" value="1"/>
</dbReference>
<dbReference type="InterPro" id="IPR005302">
    <property type="entry name" value="MoCF_Sase_C"/>
</dbReference>
<evidence type="ECO:0000256" key="3">
    <source>
        <dbReference type="ARBA" id="ARBA00023150"/>
    </source>
</evidence>
<dbReference type="eggNOG" id="KOG2142">
    <property type="taxonomic scope" value="Eukaryota"/>
</dbReference>
<evidence type="ECO:0000256" key="1">
    <source>
        <dbReference type="ARBA" id="ARBA00022679"/>
    </source>
</evidence>
<keyword evidence="2 4" id="KW-0663">Pyridoxal phosphate</keyword>
<dbReference type="Pfam" id="PF03473">
    <property type="entry name" value="MOSC"/>
    <property type="match status" value="1"/>
</dbReference>
<dbReference type="AlphaFoldDB" id="W9WL14"/>
<dbReference type="SUPFAM" id="SSF141673">
    <property type="entry name" value="MOSC N-terminal domain-like"/>
    <property type="match status" value="1"/>
</dbReference>
<feature type="domain" description="MOSC" evidence="5">
    <location>
        <begin position="658"/>
        <end position="833"/>
    </location>
</feature>
<dbReference type="Proteomes" id="UP000019473">
    <property type="component" value="Unassembled WGS sequence"/>
</dbReference>
<evidence type="ECO:0000259" key="5">
    <source>
        <dbReference type="PROSITE" id="PS51340"/>
    </source>
</evidence>
<proteinExistence type="inferred from homology"/>
<accession>W9WL14</accession>
<feature type="modified residue" description="N6-(pyridoxal phosphate)lysine" evidence="4">
    <location>
        <position position="255"/>
    </location>
</feature>
<dbReference type="HOGENOM" id="CLU_010913_0_0_1"/>
<dbReference type="OrthoDB" id="10264306at2759"/>
<dbReference type="GO" id="GO:0016829">
    <property type="term" value="F:lyase activity"/>
    <property type="evidence" value="ECO:0007669"/>
    <property type="project" value="UniProtKB-UniRule"/>
</dbReference>
<dbReference type="PROSITE" id="PS51340">
    <property type="entry name" value="MOSC"/>
    <property type="match status" value="1"/>
</dbReference>
<dbReference type="SUPFAM" id="SSF53383">
    <property type="entry name" value="PLP-dependent transferases"/>
    <property type="match status" value="1"/>
</dbReference>
<keyword evidence="3 4" id="KW-0501">Molybdenum cofactor biosynthesis</keyword>
<dbReference type="Pfam" id="PF03476">
    <property type="entry name" value="MOSC_N"/>
    <property type="match status" value="1"/>
</dbReference>
<keyword evidence="1 4" id="KW-0808">Transferase</keyword>
<evidence type="ECO:0000313" key="6">
    <source>
        <dbReference type="EMBL" id="EXJ65316.1"/>
    </source>
</evidence>
<dbReference type="InterPro" id="IPR015424">
    <property type="entry name" value="PyrdxlP-dep_Trfase"/>
</dbReference>
<dbReference type="HAMAP" id="MF_03050">
    <property type="entry name" value="MOCOS"/>
    <property type="match status" value="1"/>
</dbReference>
<dbReference type="EC" id="2.8.1.9" evidence="4"/>
<gene>
    <name evidence="4" type="primary">hxB</name>
    <name evidence="6" type="ORF">A1O7_01657</name>
</gene>
<dbReference type="GO" id="GO:0006777">
    <property type="term" value="P:Mo-molybdopterin cofactor biosynthetic process"/>
    <property type="evidence" value="ECO:0007669"/>
    <property type="project" value="UniProtKB-UniRule"/>
</dbReference>
<comment type="similarity">
    <text evidence="4">Belongs to the class-V pyridoxal-phosphate-dependent aminotransferase family. MOCOS subfamily.</text>
</comment>
<comment type="cofactor">
    <cofactor evidence="4">
        <name>pyridoxal 5'-phosphate</name>
        <dbReference type="ChEBI" id="CHEBI:597326"/>
    </cofactor>
</comment>
<dbReference type="Gene3D" id="3.40.640.10">
    <property type="entry name" value="Type I PLP-dependent aspartate aminotransferase-like (Major domain)"/>
    <property type="match status" value="1"/>
</dbReference>
<dbReference type="GO" id="GO:0008265">
    <property type="term" value="F:molybdenum cofactor sulfurtransferase activity"/>
    <property type="evidence" value="ECO:0007669"/>
    <property type="project" value="UniProtKB-UniRule"/>
</dbReference>
<dbReference type="VEuPathDB" id="FungiDB:A1O7_01657"/>
<comment type="function">
    <text evidence="4">Sulfurates the molybdenum cofactor. Sulfation of molybdenum is essential for xanthine dehydrogenase (XDH) and aldehyde oxidase (ADO) enzymes in which molybdenum cofactor is liganded by 1 oxygen and 1 sulfur atom in active form.</text>
</comment>
<comment type="caution">
    <text evidence="6">The sequence shown here is derived from an EMBL/GenBank/DDBJ whole genome shotgun (WGS) entry which is preliminary data.</text>
</comment>
<dbReference type="GeneID" id="19176268"/>
<dbReference type="InterPro" id="IPR005303">
    <property type="entry name" value="MOCOS_middle"/>
</dbReference>
<name>W9WL14_9EURO</name>
<protein>
    <recommendedName>
        <fullName evidence="4">Molybdenum cofactor sulfurase</fullName>
        <shortName evidence="4">MCS</shortName>
        <shortName evidence="4">MOS</shortName>
        <shortName evidence="4">MoCo sulfurase</shortName>
        <ecNumber evidence="4">2.8.1.9</ecNumber>
    </recommendedName>
    <alternativeName>
        <fullName evidence="4">Molybdenum cofactor sulfurtransferase</fullName>
    </alternativeName>
</protein>
<dbReference type="GO" id="GO:0030151">
    <property type="term" value="F:molybdenum ion binding"/>
    <property type="evidence" value="ECO:0007669"/>
    <property type="project" value="UniProtKB-UniRule"/>
</dbReference>
<keyword evidence="6" id="KW-0456">Lyase</keyword>
<feature type="active site" evidence="4">
    <location>
        <position position="416"/>
    </location>
</feature>
<dbReference type="InterPro" id="IPR000192">
    <property type="entry name" value="Aminotrans_V_dom"/>
</dbReference>
<keyword evidence="7" id="KW-1185">Reference proteome</keyword>
<comment type="catalytic activity">
    <reaction evidence="4">
        <text>Mo-molybdopterin + L-cysteine + AH2 = thio-Mo-molybdopterin + L-alanine + A + H2O</text>
        <dbReference type="Rhea" id="RHEA:42636"/>
        <dbReference type="ChEBI" id="CHEBI:13193"/>
        <dbReference type="ChEBI" id="CHEBI:15377"/>
        <dbReference type="ChEBI" id="CHEBI:17499"/>
        <dbReference type="ChEBI" id="CHEBI:35235"/>
        <dbReference type="ChEBI" id="CHEBI:57972"/>
        <dbReference type="ChEBI" id="CHEBI:71302"/>
        <dbReference type="ChEBI" id="CHEBI:82685"/>
        <dbReference type="EC" id="2.8.1.9"/>
    </reaction>
</comment>